<dbReference type="Gene3D" id="2.40.350.10">
    <property type="entry name" value="SO1590-like"/>
    <property type="match status" value="1"/>
</dbReference>
<evidence type="ECO:0000313" key="2">
    <source>
        <dbReference type="Proteomes" id="UP001596156"/>
    </source>
</evidence>
<dbReference type="SUPFAM" id="SSF159238">
    <property type="entry name" value="SO1590-like"/>
    <property type="match status" value="1"/>
</dbReference>
<name>A0ABW0D5B0_STRFI</name>
<gene>
    <name evidence="1" type="ORF">ACFPN6_07535</name>
</gene>
<proteinExistence type="predicted"/>
<dbReference type="EMBL" id="JBHSKL010000009">
    <property type="protein sequence ID" value="MFC5224451.1"/>
    <property type="molecule type" value="Genomic_DNA"/>
</dbReference>
<accession>A0ABW0D5B0</accession>
<protein>
    <submittedName>
        <fullName evidence="1">DUF3224 domain-containing protein</fullName>
    </submittedName>
</protein>
<dbReference type="Pfam" id="PF11528">
    <property type="entry name" value="DUF3224"/>
    <property type="match status" value="1"/>
</dbReference>
<evidence type="ECO:0000313" key="1">
    <source>
        <dbReference type="EMBL" id="MFC5224451.1"/>
    </source>
</evidence>
<dbReference type="InterPro" id="IPR021607">
    <property type="entry name" value="DUF3224"/>
</dbReference>
<reference evidence="2" key="1">
    <citation type="journal article" date="2019" name="Int. J. Syst. Evol. Microbiol.">
        <title>The Global Catalogue of Microorganisms (GCM) 10K type strain sequencing project: providing services to taxonomists for standard genome sequencing and annotation.</title>
        <authorList>
            <consortium name="The Broad Institute Genomics Platform"/>
            <consortium name="The Broad Institute Genome Sequencing Center for Infectious Disease"/>
            <person name="Wu L."/>
            <person name="Ma J."/>
        </authorList>
    </citation>
    <scope>NUCLEOTIDE SEQUENCE [LARGE SCALE GENOMIC DNA]</scope>
    <source>
        <strain evidence="2">CCM 8479</strain>
    </source>
</reference>
<sequence length="137" mass="14674">MSRTATGVMKWEPWKPRPFAAQEEAMMLFHGQVVNHYSGDLTATSTQECLILGHRDGTSPFYGLERVVGELEGRTGSFVLEVKGVVRPGTAEATMTVVPGSGTAQLAGLEGEGTYKSDNVGPDGHSSFVLNYVLPTD</sequence>
<comment type="caution">
    <text evidence="1">The sequence shown here is derived from an EMBL/GenBank/DDBJ whole genome shotgun (WGS) entry which is preliminary data.</text>
</comment>
<dbReference type="InterPro" id="IPR023159">
    <property type="entry name" value="SO1590-like_sf"/>
</dbReference>
<dbReference type="RefSeq" id="WP_309061382.1">
    <property type="nucleotide sequence ID" value="NZ_BAAASS010000005.1"/>
</dbReference>
<organism evidence="1 2">
    <name type="scientific">Streptomyces fimbriatus</name>
    <dbReference type="NCBI Taxonomy" id="68197"/>
    <lineage>
        <taxon>Bacteria</taxon>
        <taxon>Bacillati</taxon>
        <taxon>Actinomycetota</taxon>
        <taxon>Actinomycetes</taxon>
        <taxon>Kitasatosporales</taxon>
        <taxon>Streptomycetaceae</taxon>
        <taxon>Streptomyces</taxon>
    </lineage>
</organism>
<keyword evidence="2" id="KW-1185">Reference proteome</keyword>
<dbReference type="Proteomes" id="UP001596156">
    <property type="component" value="Unassembled WGS sequence"/>
</dbReference>